<dbReference type="Proteomes" id="UP000886667">
    <property type="component" value="Unassembled WGS sequence"/>
</dbReference>
<evidence type="ECO:0000313" key="3">
    <source>
        <dbReference type="Proteomes" id="UP000886667"/>
    </source>
</evidence>
<dbReference type="EMBL" id="JAEPCM010000005">
    <property type="protein sequence ID" value="MCG7944723.1"/>
    <property type="molecule type" value="Genomic_DNA"/>
</dbReference>
<name>A0A9E4N3D6_9GAMM</name>
<accession>A0A9E4N3D6</accession>
<feature type="region of interest" description="Disordered" evidence="1">
    <location>
        <begin position="55"/>
        <end position="77"/>
    </location>
</feature>
<evidence type="ECO:0000256" key="1">
    <source>
        <dbReference type="SAM" id="MobiDB-lite"/>
    </source>
</evidence>
<gene>
    <name evidence="2" type="ORF">JAZ07_00080</name>
</gene>
<protein>
    <submittedName>
        <fullName evidence="2">Aldehyde dehydrogenase</fullName>
    </submittedName>
</protein>
<proteinExistence type="predicted"/>
<sequence>MSSRAFFAVFIVLVLGIIYVMKSSDNPPQTSINQTPKEYIELVEQRKAARIATEKALKAGKQRTDDALEASTEKSQR</sequence>
<reference evidence="2" key="1">
    <citation type="journal article" date="2021" name="Proc. Natl. Acad. Sci. U.S.A.">
        <title>Global biogeography of chemosynthetic symbionts reveals both localized and globally distributed symbiont groups. .</title>
        <authorList>
            <person name="Osvatic J.T."/>
            <person name="Wilkins L.G.E."/>
            <person name="Leibrecht L."/>
            <person name="Leray M."/>
            <person name="Zauner S."/>
            <person name="Polzin J."/>
            <person name="Camacho Y."/>
            <person name="Gros O."/>
            <person name="van Gils J.A."/>
            <person name="Eisen J.A."/>
            <person name="Petersen J.M."/>
            <person name="Yuen B."/>
        </authorList>
    </citation>
    <scope>NUCLEOTIDE SEQUENCE</scope>
    <source>
        <strain evidence="2">MAGclacostrist064TRANS</strain>
    </source>
</reference>
<comment type="caution">
    <text evidence="2">The sequence shown here is derived from an EMBL/GenBank/DDBJ whole genome shotgun (WGS) entry which is preliminary data.</text>
</comment>
<dbReference type="AlphaFoldDB" id="A0A9E4N3D6"/>
<evidence type="ECO:0000313" key="2">
    <source>
        <dbReference type="EMBL" id="MCG7944723.1"/>
    </source>
</evidence>
<organism evidence="2 3">
    <name type="scientific">Candidatus Thiodiazotropha taylori</name>
    <dbReference type="NCBI Taxonomy" id="2792791"/>
    <lineage>
        <taxon>Bacteria</taxon>
        <taxon>Pseudomonadati</taxon>
        <taxon>Pseudomonadota</taxon>
        <taxon>Gammaproteobacteria</taxon>
        <taxon>Chromatiales</taxon>
        <taxon>Sedimenticolaceae</taxon>
        <taxon>Candidatus Thiodiazotropha</taxon>
    </lineage>
</organism>